<sequence>MKRVGVNSEMLIWAIQRAGLDINTFTQKEPNLNLQDWIDGKSLPTVKQLEKFSQKVNVPFGYLFFPKPPQETIPFPFFRTGEKSPTHQVSLAVYETILELQNRQDWLRDYLKDNGAEKLPFVGKFKDRSDANEIACDIRSTLDFQENWASTLTTRQDALHYLGEAIENIGIIVVFSGYVKSNTHRKIPLEECRGFVLNDDFAPFLFVNNADFDAAKIFTLAHELAHIWIGRNAGFDLRHLQPADNAIEKLCDQVAAEVLVPQKTFEKLWQEYDDAKIVAKKFKVSEIVIARRALDLGKWSKAEFLNFYADYKKRWKEKESTKKSGGDYYATARKRISPRFAKHIREAVQSGRLLYRDAYKLTNIKGDHLEKLFTHKL</sequence>
<protein>
    <recommendedName>
        <fullName evidence="1">IrrE N-terminal-like domain-containing protein</fullName>
    </recommendedName>
</protein>
<dbReference type="PANTHER" id="PTHR43236:SF2">
    <property type="entry name" value="BLL0069 PROTEIN"/>
    <property type="match status" value="1"/>
</dbReference>
<dbReference type="OrthoDB" id="9796786at2"/>
<dbReference type="Pfam" id="PF06114">
    <property type="entry name" value="Peptidase_M78"/>
    <property type="match status" value="1"/>
</dbReference>
<dbReference type="Gene3D" id="1.10.10.2910">
    <property type="match status" value="1"/>
</dbReference>
<proteinExistence type="predicted"/>
<dbReference type="HOGENOM" id="CLU_057454_1_0_10"/>
<dbReference type="eggNOG" id="COG2856">
    <property type="taxonomic scope" value="Bacteria"/>
</dbReference>
<reference evidence="2 3" key="1">
    <citation type="submission" date="2008-06" db="EMBL/GenBank/DDBJ databases">
        <title>Complete sequence of Chloroherpeton thalassium ATCC 35110.</title>
        <authorList>
            <consortium name="US DOE Joint Genome Institute"/>
            <person name="Lucas S."/>
            <person name="Copeland A."/>
            <person name="Lapidus A."/>
            <person name="Glavina del Rio T."/>
            <person name="Dalin E."/>
            <person name="Tice H."/>
            <person name="Bruce D."/>
            <person name="Goodwin L."/>
            <person name="Pitluck S."/>
            <person name="Schmutz J."/>
            <person name="Larimer F."/>
            <person name="Land M."/>
            <person name="Hauser L."/>
            <person name="Kyrpides N."/>
            <person name="Mikhailova N."/>
            <person name="Liu Z."/>
            <person name="Li T."/>
            <person name="Zhao F."/>
            <person name="Overmann J."/>
            <person name="Bryant D.A."/>
            <person name="Richardson P."/>
        </authorList>
    </citation>
    <scope>NUCLEOTIDE SEQUENCE [LARGE SCALE GENOMIC DNA]</scope>
    <source>
        <strain evidence="3">ATCC 35110 / GB-78</strain>
    </source>
</reference>
<dbReference type="InterPro" id="IPR010359">
    <property type="entry name" value="IrrE_HExxH"/>
</dbReference>
<dbReference type="EMBL" id="CP001100">
    <property type="protein sequence ID" value="ACF14029.1"/>
    <property type="molecule type" value="Genomic_DNA"/>
</dbReference>
<dbReference type="KEGG" id="cts:Ctha_1570"/>
<accession>B3QS84</accession>
<evidence type="ECO:0000259" key="1">
    <source>
        <dbReference type="Pfam" id="PF06114"/>
    </source>
</evidence>
<dbReference type="STRING" id="517418.Ctha_1570"/>
<feature type="domain" description="IrrE N-terminal-like" evidence="1">
    <location>
        <begin position="193"/>
        <end position="293"/>
    </location>
</feature>
<dbReference type="InterPro" id="IPR052345">
    <property type="entry name" value="Rad_response_metalloprotease"/>
</dbReference>
<keyword evidence="3" id="KW-1185">Reference proteome</keyword>
<dbReference type="PANTHER" id="PTHR43236">
    <property type="entry name" value="ANTITOXIN HIGA1"/>
    <property type="match status" value="1"/>
</dbReference>
<dbReference type="AlphaFoldDB" id="B3QS84"/>
<dbReference type="RefSeq" id="WP_012500113.1">
    <property type="nucleotide sequence ID" value="NC_011026.1"/>
</dbReference>
<evidence type="ECO:0000313" key="3">
    <source>
        <dbReference type="Proteomes" id="UP000001208"/>
    </source>
</evidence>
<gene>
    <name evidence="2" type="ordered locus">Ctha_1570</name>
</gene>
<organism evidence="2 3">
    <name type="scientific">Chloroherpeton thalassium (strain ATCC 35110 / GB-78)</name>
    <dbReference type="NCBI Taxonomy" id="517418"/>
    <lineage>
        <taxon>Bacteria</taxon>
        <taxon>Pseudomonadati</taxon>
        <taxon>Chlorobiota</taxon>
        <taxon>Chlorobiia</taxon>
        <taxon>Chlorobiales</taxon>
        <taxon>Chloroherpetonaceae</taxon>
        <taxon>Chloroherpeton</taxon>
    </lineage>
</organism>
<dbReference type="Proteomes" id="UP000001208">
    <property type="component" value="Chromosome"/>
</dbReference>
<evidence type="ECO:0000313" key="2">
    <source>
        <dbReference type="EMBL" id="ACF14029.1"/>
    </source>
</evidence>
<name>B3QS84_CHLT3</name>